<evidence type="ECO:0000313" key="3">
    <source>
        <dbReference type="Proteomes" id="UP001199816"/>
    </source>
</evidence>
<accession>A0ABS8PVZ4</accession>
<keyword evidence="1" id="KW-1133">Transmembrane helix</keyword>
<sequence length="189" mass="21121">MKQDASYDILNGIRETQQRSPAFTLPDAYFESFTNRLMETVRAQENDTDALNVALDTASREMPYSIPRDYFARFRVNKGERVIPFKKGLAIAASFILLATTSIFLFTQKLQTTATSQASVTATVNQLTDEQLERFIQPDEALLRDQPVPAQAAGTPKADITTLFKNVPDAELSSFLKETAEGNEDIFLN</sequence>
<dbReference type="RefSeq" id="WP_231007675.1">
    <property type="nucleotide sequence ID" value="NZ_JAJNEC010000006.1"/>
</dbReference>
<gene>
    <name evidence="2" type="ORF">LQ567_20790</name>
</gene>
<protein>
    <submittedName>
        <fullName evidence="2">Uncharacterized protein</fullName>
    </submittedName>
</protein>
<keyword evidence="1" id="KW-0812">Transmembrane</keyword>
<keyword evidence="3" id="KW-1185">Reference proteome</keyword>
<reference evidence="2 3" key="1">
    <citation type="submission" date="2021-11" db="EMBL/GenBank/DDBJ databases">
        <title>Genomic of Niabella pedocola.</title>
        <authorList>
            <person name="Wu T."/>
        </authorList>
    </citation>
    <scope>NUCLEOTIDE SEQUENCE [LARGE SCALE GENOMIC DNA]</scope>
    <source>
        <strain evidence="2 3">JCM 31011</strain>
    </source>
</reference>
<dbReference type="EMBL" id="JAJNEC010000006">
    <property type="protein sequence ID" value="MCD2425236.1"/>
    <property type="molecule type" value="Genomic_DNA"/>
</dbReference>
<feature type="transmembrane region" description="Helical" evidence="1">
    <location>
        <begin position="88"/>
        <end position="107"/>
    </location>
</feature>
<evidence type="ECO:0000256" key="1">
    <source>
        <dbReference type="SAM" id="Phobius"/>
    </source>
</evidence>
<keyword evidence="1" id="KW-0472">Membrane</keyword>
<comment type="caution">
    <text evidence="2">The sequence shown here is derived from an EMBL/GenBank/DDBJ whole genome shotgun (WGS) entry which is preliminary data.</text>
</comment>
<dbReference type="Proteomes" id="UP001199816">
    <property type="component" value="Unassembled WGS sequence"/>
</dbReference>
<name>A0ABS8PVZ4_9BACT</name>
<organism evidence="2 3">
    <name type="scientific">Niabella pedocola</name>
    <dbReference type="NCBI Taxonomy" id="1752077"/>
    <lineage>
        <taxon>Bacteria</taxon>
        <taxon>Pseudomonadati</taxon>
        <taxon>Bacteroidota</taxon>
        <taxon>Chitinophagia</taxon>
        <taxon>Chitinophagales</taxon>
        <taxon>Chitinophagaceae</taxon>
        <taxon>Niabella</taxon>
    </lineage>
</organism>
<evidence type="ECO:0000313" key="2">
    <source>
        <dbReference type="EMBL" id="MCD2425236.1"/>
    </source>
</evidence>
<proteinExistence type="predicted"/>